<dbReference type="Proteomes" id="UP000694890">
    <property type="component" value="Linkage group LG7_2"/>
</dbReference>
<dbReference type="STRING" id="8187.ENSLCAP00010018226"/>
<keyword evidence="2" id="KW-0812">Transmembrane</keyword>
<name>A0A4W6D0I4_LATCA</name>
<dbReference type="KEGG" id="lcf:108902537"/>
<feature type="region of interest" description="Disordered" evidence="1">
    <location>
        <begin position="1"/>
        <end position="33"/>
    </location>
</feature>
<dbReference type="PANTHER" id="PTHR28640:SF1">
    <property type="entry name" value="ADP-RIBOSYLATION FACTOR-LIKE PROTEIN 6-INTERACTING PROTEIN 6"/>
    <property type="match status" value="1"/>
</dbReference>
<dbReference type="PANTHER" id="PTHR28640">
    <property type="entry name" value="ADP-RIBOSYLATION FACTOR-LIKE PROTEIN 6-INTERACTING PROTEIN 6"/>
    <property type="match status" value="1"/>
</dbReference>
<feature type="transmembrane region" description="Helical" evidence="2">
    <location>
        <begin position="107"/>
        <end position="131"/>
    </location>
</feature>
<sequence>MPRSATDWDVVRESFGRSHSPEDMEHPETYSGKPSMSVMSGEGLGGSVGRSFASRNGPKRWSVVVLSVLGSAVAAAAVGCFCAFVYPILKELRAGRVRGEDGTEERILGFWSILVLSVLVGCICCVCSWTLTYLDSYQPGMVFPTPLALAQFRDVSGRGFHMTYGVVVLNGIMAMLTVIWSLT</sequence>
<feature type="transmembrane region" description="Helical" evidence="2">
    <location>
        <begin position="162"/>
        <end position="182"/>
    </location>
</feature>
<dbReference type="Proteomes" id="UP000314980">
    <property type="component" value="Unassembled WGS sequence"/>
</dbReference>
<protein>
    <submittedName>
        <fullName evidence="5">ADP-ribosylation factor-like protein 6-interacting protein 6</fullName>
    </submittedName>
</protein>
<dbReference type="RefSeq" id="XP_018559962.1">
    <property type="nucleotide sequence ID" value="XM_018704446.2"/>
</dbReference>
<keyword evidence="2" id="KW-1133">Transmembrane helix</keyword>
<dbReference type="Ensembl" id="ENSLCAT00010018628.1">
    <property type="protein sequence ID" value="ENSLCAP00010018226.1"/>
    <property type="gene ID" value="ENSLCAG00010008656.1"/>
</dbReference>
<proteinExistence type="predicted"/>
<evidence type="ECO:0000256" key="1">
    <source>
        <dbReference type="SAM" id="MobiDB-lite"/>
    </source>
</evidence>
<dbReference type="OrthoDB" id="10070125at2759"/>
<dbReference type="Pfam" id="PF15062">
    <property type="entry name" value="ARL6IP6"/>
    <property type="match status" value="1"/>
</dbReference>
<dbReference type="AlphaFoldDB" id="A0A4W6D0I4"/>
<evidence type="ECO:0000313" key="4">
    <source>
        <dbReference type="Proteomes" id="UP000314980"/>
    </source>
</evidence>
<dbReference type="InterPro" id="IPR029383">
    <property type="entry name" value="ARL6IP6"/>
</dbReference>
<feature type="transmembrane region" description="Helical" evidence="2">
    <location>
        <begin position="61"/>
        <end position="86"/>
    </location>
</feature>
<evidence type="ECO:0000313" key="5">
    <source>
        <dbReference type="RefSeq" id="XP_018559962.1"/>
    </source>
</evidence>
<gene>
    <name evidence="3 5" type="primary">arl6ip6</name>
</gene>
<keyword evidence="2" id="KW-0472">Membrane</keyword>
<dbReference type="CTD" id="151188"/>
<dbReference type="InParanoid" id="A0A4W6D0I4"/>
<reference evidence="5" key="2">
    <citation type="submission" date="2025-04" db="UniProtKB">
        <authorList>
            <consortium name="RefSeq"/>
        </authorList>
    </citation>
    <scope>IDENTIFICATION</scope>
    <source>
        <tissue evidence="5">Brain</tissue>
    </source>
</reference>
<evidence type="ECO:0000256" key="2">
    <source>
        <dbReference type="SAM" id="Phobius"/>
    </source>
</evidence>
<feature type="compositionally biased region" description="Basic and acidic residues" evidence="1">
    <location>
        <begin position="9"/>
        <end position="28"/>
    </location>
</feature>
<reference evidence="4" key="1">
    <citation type="submission" date="2015-09" db="EMBL/GenBank/DDBJ databases">
        <authorList>
            <person name="Sai Rama Sridatta P."/>
        </authorList>
    </citation>
    <scope>NUCLEOTIDE SEQUENCE [LARGE SCALE GENOMIC DNA]</scope>
</reference>
<dbReference type="GeneID" id="108902537"/>
<organism evidence="3 4">
    <name type="scientific">Lates calcarifer</name>
    <name type="common">Barramundi</name>
    <name type="synonym">Holocentrus calcarifer</name>
    <dbReference type="NCBI Taxonomy" id="8187"/>
    <lineage>
        <taxon>Eukaryota</taxon>
        <taxon>Metazoa</taxon>
        <taxon>Chordata</taxon>
        <taxon>Craniata</taxon>
        <taxon>Vertebrata</taxon>
        <taxon>Euteleostomi</taxon>
        <taxon>Actinopterygii</taxon>
        <taxon>Neopterygii</taxon>
        <taxon>Teleostei</taxon>
        <taxon>Neoteleostei</taxon>
        <taxon>Acanthomorphata</taxon>
        <taxon>Carangaria</taxon>
        <taxon>Carangaria incertae sedis</taxon>
        <taxon>Centropomidae</taxon>
        <taxon>Lates</taxon>
    </lineage>
</organism>
<dbReference type="GeneTree" id="ENSGT00390000009987"/>
<reference evidence="3" key="3">
    <citation type="submission" date="2025-05" db="UniProtKB">
        <authorList>
            <consortium name="Ensembl"/>
        </authorList>
    </citation>
    <scope>IDENTIFICATION</scope>
</reference>
<evidence type="ECO:0000313" key="3">
    <source>
        <dbReference type="Ensembl" id="ENSLCAP00010018226.1"/>
    </source>
</evidence>
<accession>A0A4W6D0I4</accession>
<keyword evidence="4" id="KW-1185">Reference proteome</keyword>